<proteinExistence type="predicted"/>
<name>A0A6N2T3X0_9ACTO</name>
<evidence type="ECO:0000259" key="2">
    <source>
        <dbReference type="Pfam" id="PF13559"/>
    </source>
</evidence>
<accession>A0A6N2T3X0</accession>
<protein>
    <recommendedName>
        <fullName evidence="2">Protein-glutamine gamma-glutamyltransferase-like C-terminal domain-containing protein</fullName>
    </recommendedName>
</protein>
<gene>
    <name evidence="3" type="ORF">AOLFYP35_01134</name>
</gene>
<keyword evidence="1" id="KW-1133">Transmembrane helix</keyword>
<dbReference type="EMBL" id="CACRSM010000002">
    <property type="protein sequence ID" value="VYS99448.1"/>
    <property type="molecule type" value="Genomic_DNA"/>
</dbReference>
<keyword evidence="1" id="KW-0472">Membrane</keyword>
<evidence type="ECO:0000313" key="3">
    <source>
        <dbReference type="EMBL" id="VYS99448.1"/>
    </source>
</evidence>
<feature type="transmembrane region" description="Helical" evidence="1">
    <location>
        <begin position="64"/>
        <end position="85"/>
    </location>
</feature>
<feature type="domain" description="Protein-glutamine gamma-glutamyltransferase-like C-terminal" evidence="2">
    <location>
        <begin position="129"/>
        <end position="196"/>
    </location>
</feature>
<keyword evidence="1" id="KW-0812">Transmembrane</keyword>
<dbReference type="InterPro" id="IPR025403">
    <property type="entry name" value="TgpA-like_C"/>
</dbReference>
<reference evidence="3" key="1">
    <citation type="submission" date="2019-11" db="EMBL/GenBank/DDBJ databases">
        <authorList>
            <person name="Feng L."/>
        </authorList>
    </citation>
    <scope>NUCLEOTIDE SEQUENCE</scope>
    <source>
        <strain evidence="3">AodontolyticusLFYP35</strain>
    </source>
</reference>
<dbReference type="AlphaFoldDB" id="A0A6N2T3X0"/>
<organism evidence="3">
    <name type="scientific">Schaalia odontolytica</name>
    <dbReference type="NCBI Taxonomy" id="1660"/>
    <lineage>
        <taxon>Bacteria</taxon>
        <taxon>Bacillati</taxon>
        <taxon>Actinomycetota</taxon>
        <taxon>Actinomycetes</taxon>
        <taxon>Actinomycetales</taxon>
        <taxon>Actinomycetaceae</taxon>
        <taxon>Schaalia</taxon>
    </lineage>
</organism>
<dbReference type="Pfam" id="PF13559">
    <property type="entry name" value="DUF4129"/>
    <property type="match status" value="1"/>
</dbReference>
<sequence length="210" mass="23195">MFFCEAPLTPDDEEARAWVSAELSRPDYLPTPPSALSRFFNWLIQHLVSGASKAAPVGFPIEGFFIFLLFVILAIIAIIVITHPIRLRRRMRRTAVFDSDSTLSLRDVMKRIDEARASGDLDATLIWSYRLFVLYLARDGILRDTPGLTADEAGRAAQNAFPFLTAPITSATSVFASVRYGEGHASAEDCAGMDQLIAAYSQNKKQAVHA</sequence>
<evidence type="ECO:0000256" key="1">
    <source>
        <dbReference type="SAM" id="Phobius"/>
    </source>
</evidence>